<accession>A0AA48GKY9</accession>
<sequence>MTVLRLENLTKTFGGLTAVAGFSLDLGARDIQGVIGPNGAGKTTTFNLLTGVYPPDSGTMTLGDLDLTRLSPDAIARAGIARTFQNIRLFARMTVLDNIAMALHASAGYRFWEAALRTGPFRRREAELRATSLEHLERFGLADSRDELAGSLPYGEQRRLEIARALATGPRVLLLDEPAAGMNPREVEQLIRLIRKVHEDFPLAILLIEHQLPVVMELCGRVQVLDFGQTIASGAPRDVVRDPLVIEAYLGVEEP</sequence>
<dbReference type="PANTHER" id="PTHR45772:SF9">
    <property type="entry name" value="CONSERVED COMPONENT OF ABC TRANSPORTER FOR NATURAL AMINO ACIDS"/>
    <property type="match status" value="1"/>
</dbReference>
<dbReference type="InterPro" id="IPR003593">
    <property type="entry name" value="AAA+_ATPase"/>
</dbReference>
<dbReference type="Gene3D" id="3.40.50.300">
    <property type="entry name" value="P-loop containing nucleotide triphosphate hydrolases"/>
    <property type="match status" value="1"/>
</dbReference>
<keyword evidence="1" id="KW-0813">Transport</keyword>
<gene>
    <name evidence="5" type="ORF">METEAL_08580</name>
</gene>
<evidence type="ECO:0000256" key="1">
    <source>
        <dbReference type="ARBA" id="ARBA00022448"/>
    </source>
</evidence>
<dbReference type="InterPro" id="IPR027417">
    <property type="entry name" value="P-loop_NTPase"/>
</dbReference>
<dbReference type="AlphaFoldDB" id="A0AA48GKY9"/>
<dbReference type="EMBL" id="AP027080">
    <property type="protein sequence ID" value="BDU71684.1"/>
    <property type="molecule type" value="Genomic_DNA"/>
</dbReference>
<dbReference type="GO" id="GO:0016887">
    <property type="term" value="F:ATP hydrolysis activity"/>
    <property type="evidence" value="ECO:0007669"/>
    <property type="project" value="InterPro"/>
</dbReference>
<protein>
    <submittedName>
        <fullName evidence="5">ABC transporter ATP-binding protein</fullName>
    </submittedName>
</protein>
<evidence type="ECO:0000256" key="2">
    <source>
        <dbReference type="ARBA" id="ARBA00022741"/>
    </source>
</evidence>
<organism evidence="5 6">
    <name type="scientific">Mesoterricola silvestris</name>
    <dbReference type="NCBI Taxonomy" id="2927979"/>
    <lineage>
        <taxon>Bacteria</taxon>
        <taxon>Pseudomonadati</taxon>
        <taxon>Acidobacteriota</taxon>
        <taxon>Holophagae</taxon>
        <taxon>Holophagales</taxon>
        <taxon>Holophagaceae</taxon>
        <taxon>Mesoterricola</taxon>
    </lineage>
</organism>
<reference evidence="6" key="1">
    <citation type="journal article" date="2023" name="Int. J. Syst. Evol. Microbiol.">
        <title>Mesoterricola silvestris gen. nov., sp. nov., Mesoterricola sediminis sp. nov., Geothrix oryzae sp. nov., Geothrix edaphica sp. nov., Geothrix rubra sp. nov., and Geothrix limicola sp. nov., six novel members of Acidobacteriota isolated from soils.</title>
        <authorList>
            <person name="Itoh H."/>
            <person name="Sugisawa Y."/>
            <person name="Mise K."/>
            <person name="Xu Z."/>
            <person name="Kuniyasu M."/>
            <person name="Ushijima N."/>
            <person name="Kawano K."/>
            <person name="Kobayashi E."/>
            <person name="Shiratori Y."/>
            <person name="Masuda Y."/>
            <person name="Senoo K."/>
        </authorList>
    </citation>
    <scope>NUCLEOTIDE SEQUENCE [LARGE SCALE GENOMIC DNA]</scope>
    <source>
        <strain evidence="6">W79</strain>
    </source>
</reference>
<name>A0AA48GKY9_9BACT</name>
<evidence type="ECO:0000313" key="5">
    <source>
        <dbReference type="EMBL" id="BDU71684.1"/>
    </source>
</evidence>
<dbReference type="PROSITE" id="PS50893">
    <property type="entry name" value="ABC_TRANSPORTER_2"/>
    <property type="match status" value="1"/>
</dbReference>
<keyword evidence="2" id="KW-0547">Nucleotide-binding</keyword>
<dbReference type="InterPro" id="IPR003439">
    <property type="entry name" value="ABC_transporter-like_ATP-bd"/>
</dbReference>
<dbReference type="RefSeq" id="WP_394366822.1">
    <property type="nucleotide sequence ID" value="NZ_AP027080.1"/>
</dbReference>
<keyword evidence="3 5" id="KW-0067">ATP-binding</keyword>
<dbReference type="InterPro" id="IPR032823">
    <property type="entry name" value="BCA_ABC_TP_C"/>
</dbReference>
<dbReference type="CDD" id="cd03219">
    <property type="entry name" value="ABC_Mj1267_LivG_branched"/>
    <property type="match status" value="1"/>
</dbReference>
<dbReference type="Pfam" id="PF00005">
    <property type="entry name" value="ABC_tran"/>
    <property type="match status" value="1"/>
</dbReference>
<dbReference type="GO" id="GO:0005524">
    <property type="term" value="F:ATP binding"/>
    <property type="evidence" value="ECO:0007669"/>
    <property type="project" value="UniProtKB-KW"/>
</dbReference>
<evidence type="ECO:0000313" key="6">
    <source>
        <dbReference type="Proteomes" id="UP001238179"/>
    </source>
</evidence>
<dbReference type="SMART" id="SM00382">
    <property type="entry name" value="AAA"/>
    <property type="match status" value="1"/>
</dbReference>
<dbReference type="SUPFAM" id="SSF52540">
    <property type="entry name" value="P-loop containing nucleoside triphosphate hydrolases"/>
    <property type="match status" value="1"/>
</dbReference>
<dbReference type="FunFam" id="3.40.50.300:FF:000421">
    <property type="entry name" value="Branched-chain amino acid ABC transporter ATP-binding protein"/>
    <property type="match status" value="1"/>
</dbReference>
<evidence type="ECO:0000259" key="4">
    <source>
        <dbReference type="PROSITE" id="PS50893"/>
    </source>
</evidence>
<dbReference type="GO" id="GO:0005886">
    <property type="term" value="C:plasma membrane"/>
    <property type="evidence" value="ECO:0007669"/>
    <property type="project" value="TreeGrafter"/>
</dbReference>
<keyword evidence="6" id="KW-1185">Reference proteome</keyword>
<dbReference type="InterPro" id="IPR051120">
    <property type="entry name" value="ABC_AA/LPS_Transport"/>
</dbReference>
<dbReference type="PANTHER" id="PTHR45772">
    <property type="entry name" value="CONSERVED COMPONENT OF ABC TRANSPORTER FOR NATURAL AMINO ACIDS-RELATED"/>
    <property type="match status" value="1"/>
</dbReference>
<feature type="domain" description="ABC transporter" evidence="4">
    <location>
        <begin position="4"/>
        <end position="252"/>
    </location>
</feature>
<proteinExistence type="predicted"/>
<evidence type="ECO:0000256" key="3">
    <source>
        <dbReference type="ARBA" id="ARBA00022840"/>
    </source>
</evidence>
<dbReference type="Pfam" id="PF12399">
    <property type="entry name" value="BCA_ABC_TP_C"/>
    <property type="match status" value="1"/>
</dbReference>
<dbReference type="Proteomes" id="UP001238179">
    <property type="component" value="Chromosome"/>
</dbReference>
<dbReference type="KEGG" id="msil:METEAL_08580"/>